<dbReference type="EMBL" id="FMWG01000016">
    <property type="protein sequence ID" value="SCZ73071.1"/>
    <property type="molecule type" value="Genomic_DNA"/>
</dbReference>
<evidence type="ECO:0000313" key="1">
    <source>
        <dbReference type="EMBL" id="SCZ73071.1"/>
    </source>
</evidence>
<reference evidence="1 2" key="1">
    <citation type="submission" date="2016-10" db="EMBL/GenBank/DDBJ databases">
        <authorList>
            <person name="de Groot N.N."/>
        </authorList>
    </citation>
    <scope>NUCLEOTIDE SEQUENCE [LARGE SCALE GENOMIC DNA]</scope>
    <source>
        <strain evidence="1 2">U95</strain>
    </source>
</reference>
<protein>
    <submittedName>
        <fullName evidence="1">Uncharacterized protein</fullName>
    </submittedName>
</protein>
<accession>A0A1G5RI63</accession>
<dbReference type="Proteomes" id="UP000198767">
    <property type="component" value="Unassembled WGS sequence"/>
</dbReference>
<evidence type="ECO:0000313" key="2">
    <source>
        <dbReference type="Proteomes" id="UP000198767"/>
    </source>
</evidence>
<sequence>MIAGVPLALTFRFDASAINQKIQGADSTAIRLAHTQRLFTTAQCAEIRYGPVQPNQLQQAFNKACRLPRRKPEQHFQCQTRLDRNITKLLLRTVLAARERNSADVGIKANRQRSASLQRGII</sequence>
<organism evidence="1 2">
    <name type="scientific">Epibacterium ulvae</name>
    <dbReference type="NCBI Taxonomy" id="1156985"/>
    <lineage>
        <taxon>Bacteria</taxon>
        <taxon>Pseudomonadati</taxon>
        <taxon>Pseudomonadota</taxon>
        <taxon>Alphaproteobacteria</taxon>
        <taxon>Rhodobacterales</taxon>
        <taxon>Roseobacteraceae</taxon>
        <taxon>Epibacterium</taxon>
    </lineage>
</organism>
<keyword evidence="2" id="KW-1185">Reference proteome</keyword>
<dbReference type="AlphaFoldDB" id="A0A1G5RI63"/>
<gene>
    <name evidence="1" type="ORF">SAMN04488118_11616</name>
</gene>
<name>A0A1G5RI63_9RHOB</name>
<proteinExistence type="predicted"/>